<feature type="compositionally biased region" description="Polar residues" evidence="1">
    <location>
        <begin position="40"/>
        <end position="76"/>
    </location>
</feature>
<dbReference type="Proteomes" id="UP001305647">
    <property type="component" value="Unassembled WGS sequence"/>
</dbReference>
<feature type="compositionally biased region" description="Pro residues" evidence="1">
    <location>
        <begin position="454"/>
        <end position="467"/>
    </location>
</feature>
<feature type="compositionally biased region" description="Low complexity" evidence="1">
    <location>
        <begin position="1410"/>
        <end position="1419"/>
    </location>
</feature>
<dbReference type="InterPro" id="IPR018946">
    <property type="entry name" value="PhoD-like_MPP"/>
</dbReference>
<feature type="domain" description="PhoD-like phosphatase" evidence="2">
    <location>
        <begin position="972"/>
        <end position="1227"/>
    </location>
</feature>
<reference evidence="3" key="1">
    <citation type="journal article" date="2023" name="Mol. Phylogenet. Evol.">
        <title>Genome-scale phylogeny and comparative genomics of the fungal order Sordariales.</title>
        <authorList>
            <person name="Hensen N."/>
            <person name="Bonometti L."/>
            <person name="Westerberg I."/>
            <person name="Brannstrom I.O."/>
            <person name="Guillou S."/>
            <person name="Cros-Aarteil S."/>
            <person name="Calhoun S."/>
            <person name="Haridas S."/>
            <person name="Kuo A."/>
            <person name="Mondo S."/>
            <person name="Pangilinan J."/>
            <person name="Riley R."/>
            <person name="LaButti K."/>
            <person name="Andreopoulos B."/>
            <person name="Lipzen A."/>
            <person name="Chen C."/>
            <person name="Yan M."/>
            <person name="Daum C."/>
            <person name="Ng V."/>
            <person name="Clum A."/>
            <person name="Steindorff A."/>
            <person name="Ohm R.A."/>
            <person name="Martin F."/>
            <person name="Silar P."/>
            <person name="Natvig D.O."/>
            <person name="Lalanne C."/>
            <person name="Gautier V."/>
            <person name="Ament-Velasquez S.L."/>
            <person name="Kruys A."/>
            <person name="Hutchinson M.I."/>
            <person name="Powell A.J."/>
            <person name="Barry K."/>
            <person name="Miller A.N."/>
            <person name="Grigoriev I.V."/>
            <person name="Debuchy R."/>
            <person name="Gladieux P."/>
            <person name="Hiltunen Thoren M."/>
            <person name="Johannesson H."/>
        </authorList>
    </citation>
    <scope>NUCLEOTIDE SEQUENCE</scope>
    <source>
        <strain evidence="3">CBS 757.83</strain>
    </source>
</reference>
<feature type="compositionally biased region" description="Basic and acidic residues" evidence="1">
    <location>
        <begin position="1678"/>
        <end position="1691"/>
    </location>
</feature>
<comment type="caution">
    <text evidence="3">The sequence shown here is derived from an EMBL/GenBank/DDBJ whole genome shotgun (WGS) entry which is preliminary data.</text>
</comment>
<feature type="compositionally biased region" description="Low complexity" evidence="1">
    <location>
        <begin position="1501"/>
        <end position="1510"/>
    </location>
</feature>
<dbReference type="PANTHER" id="PTHR46689">
    <property type="entry name" value="MEMBRANE PROTEIN, PUTATIVE-RELATED"/>
    <property type="match status" value="1"/>
</dbReference>
<feature type="compositionally biased region" description="Low complexity" evidence="1">
    <location>
        <begin position="307"/>
        <end position="324"/>
    </location>
</feature>
<gene>
    <name evidence="3" type="ORF">N658DRAFT_472854</name>
</gene>
<feature type="compositionally biased region" description="Basic and acidic residues" evidence="1">
    <location>
        <begin position="258"/>
        <end position="278"/>
    </location>
</feature>
<feature type="compositionally biased region" description="Low complexity" evidence="1">
    <location>
        <begin position="1428"/>
        <end position="1440"/>
    </location>
</feature>
<dbReference type="EMBL" id="MU863639">
    <property type="protein sequence ID" value="KAK4100741.1"/>
    <property type="molecule type" value="Genomic_DNA"/>
</dbReference>
<feature type="compositionally biased region" description="Basic and acidic residues" evidence="1">
    <location>
        <begin position="548"/>
        <end position="561"/>
    </location>
</feature>
<feature type="region of interest" description="Disordered" evidence="1">
    <location>
        <begin position="623"/>
        <end position="643"/>
    </location>
</feature>
<feature type="region of interest" description="Disordered" evidence="1">
    <location>
        <begin position="679"/>
        <end position="699"/>
    </location>
</feature>
<feature type="compositionally biased region" description="Basic and acidic residues" evidence="1">
    <location>
        <begin position="179"/>
        <end position="192"/>
    </location>
</feature>
<evidence type="ECO:0000313" key="4">
    <source>
        <dbReference type="Proteomes" id="UP001305647"/>
    </source>
</evidence>
<feature type="region of interest" description="Disordered" evidence="1">
    <location>
        <begin position="1771"/>
        <end position="1794"/>
    </location>
</feature>
<feature type="region of interest" description="Disordered" evidence="1">
    <location>
        <begin position="532"/>
        <end position="566"/>
    </location>
</feature>
<feature type="compositionally biased region" description="Low complexity" evidence="1">
    <location>
        <begin position="1560"/>
        <end position="1576"/>
    </location>
</feature>
<feature type="region of interest" description="Disordered" evidence="1">
    <location>
        <begin position="1"/>
        <end position="498"/>
    </location>
</feature>
<reference evidence="3" key="2">
    <citation type="submission" date="2023-05" db="EMBL/GenBank/DDBJ databases">
        <authorList>
            <consortium name="Lawrence Berkeley National Laboratory"/>
            <person name="Steindorff A."/>
            <person name="Hensen N."/>
            <person name="Bonometti L."/>
            <person name="Westerberg I."/>
            <person name="Brannstrom I.O."/>
            <person name="Guillou S."/>
            <person name="Cros-Aarteil S."/>
            <person name="Calhoun S."/>
            <person name="Haridas S."/>
            <person name="Kuo A."/>
            <person name="Mondo S."/>
            <person name="Pangilinan J."/>
            <person name="Riley R."/>
            <person name="Labutti K."/>
            <person name="Andreopoulos B."/>
            <person name="Lipzen A."/>
            <person name="Chen C."/>
            <person name="Yanf M."/>
            <person name="Daum C."/>
            <person name="Ng V."/>
            <person name="Clum A."/>
            <person name="Ohm R."/>
            <person name="Martin F."/>
            <person name="Silar P."/>
            <person name="Natvig D."/>
            <person name="Lalanne C."/>
            <person name="Gautier V."/>
            <person name="Ament-Velasquez S.L."/>
            <person name="Kruys A."/>
            <person name="Hutchinson M.I."/>
            <person name="Powell A.J."/>
            <person name="Barry K."/>
            <person name="Miller A.N."/>
            <person name="Grigoriev I.V."/>
            <person name="Debuchy R."/>
            <person name="Gladieux P."/>
            <person name="Thoren M.H."/>
            <person name="Johannesson H."/>
        </authorList>
    </citation>
    <scope>NUCLEOTIDE SEQUENCE</scope>
    <source>
        <strain evidence="3">CBS 757.83</strain>
    </source>
</reference>
<feature type="compositionally biased region" description="Gly residues" evidence="1">
    <location>
        <begin position="1579"/>
        <end position="1592"/>
    </location>
</feature>
<dbReference type="InterPro" id="IPR043904">
    <property type="entry name" value="PhoD_2-like"/>
</dbReference>
<dbReference type="CDD" id="cd07389">
    <property type="entry name" value="MPP_PhoD"/>
    <property type="match status" value="1"/>
</dbReference>
<protein>
    <recommendedName>
        <fullName evidence="2">PhoD-like phosphatase domain-containing protein</fullName>
    </recommendedName>
</protein>
<feature type="compositionally biased region" description="Low complexity" evidence="1">
    <location>
        <begin position="279"/>
        <end position="292"/>
    </location>
</feature>
<feature type="compositionally biased region" description="Polar residues" evidence="1">
    <location>
        <begin position="334"/>
        <end position="350"/>
    </location>
</feature>
<accession>A0AAN6Q4C2</accession>
<feature type="domain" description="PhoD-like phosphatase" evidence="2">
    <location>
        <begin position="1235"/>
        <end position="1394"/>
    </location>
</feature>
<organism evidence="3 4">
    <name type="scientific">Parathielavia hyrcaniae</name>
    <dbReference type="NCBI Taxonomy" id="113614"/>
    <lineage>
        <taxon>Eukaryota</taxon>
        <taxon>Fungi</taxon>
        <taxon>Dikarya</taxon>
        <taxon>Ascomycota</taxon>
        <taxon>Pezizomycotina</taxon>
        <taxon>Sordariomycetes</taxon>
        <taxon>Sordariomycetidae</taxon>
        <taxon>Sordariales</taxon>
        <taxon>Chaetomiaceae</taxon>
        <taxon>Parathielavia</taxon>
    </lineage>
</organism>
<dbReference type="Pfam" id="PF19050">
    <property type="entry name" value="PhoD_2"/>
    <property type="match status" value="2"/>
</dbReference>
<dbReference type="GO" id="GO:0016020">
    <property type="term" value="C:membrane"/>
    <property type="evidence" value="ECO:0007669"/>
    <property type="project" value="TreeGrafter"/>
</dbReference>
<dbReference type="PANTHER" id="PTHR46689:SF1">
    <property type="entry name" value="PHOD-LIKE PHOSPHATASE DOMAIN-CONTAINING PROTEIN"/>
    <property type="match status" value="1"/>
</dbReference>
<dbReference type="InterPro" id="IPR038607">
    <property type="entry name" value="PhoD-like_sf"/>
</dbReference>
<feature type="compositionally biased region" description="Pro residues" evidence="1">
    <location>
        <begin position="121"/>
        <end position="133"/>
    </location>
</feature>
<name>A0AAN6Q4C2_9PEZI</name>
<dbReference type="Gene3D" id="3.60.21.70">
    <property type="entry name" value="PhoD-like phosphatase"/>
    <property type="match status" value="1"/>
</dbReference>
<proteinExistence type="predicted"/>
<feature type="compositionally biased region" description="Low complexity" evidence="1">
    <location>
        <begin position="1460"/>
        <end position="1469"/>
    </location>
</feature>
<evidence type="ECO:0000259" key="2">
    <source>
        <dbReference type="Pfam" id="PF19050"/>
    </source>
</evidence>
<feature type="compositionally biased region" description="Basic and acidic residues" evidence="1">
    <location>
        <begin position="379"/>
        <end position="389"/>
    </location>
</feature>
<keyword evidence="4" id="KW-1185">Reference proteome</keyword>
<evidence type="ECO:0000256" key="1">
    <source>
        <dbReference type="SAM" id="MobiDB-lite"/>
    </source>
</evidence>
<evidence type="ECO:0000313" key="3">
    <source>
        <dbReference type="EMBL" id="KAK4100741.1"/>
    </source>
</evidence>
<feature type="region of interest" description="Disordered" evidence="1">
    <location>
        <begin position="1501"/>
        <end position="1715"/>
    </location>
</feature>
<feature type="compositionally biased region" description="Basic and acidic residues" evidence="1">
    <location>
        <begin position="21"/>
        <end position="34"/>
    </location>
</feature>
<feature type="compositionally biased region" description="Polar residues" evidence="1">
    <location>
        <begin position="1642"/>
        <end position="1657"/>
    </location>
</feature>
<feature type="region of interest" description="Disordered" evidence="1">
    <location>
        <begin position="1397"/>
        <end position="1469"/>
    </location>
</feature>
<sequence>MSTPYWGQLPPPKASQTRTRRLSDDMDPPDRRQSLDAPSHGQSRSNRISVQTTKSDAPTESTMSPYATPTDLSFQAQGLAPRPPSLPYGTNQLPPELIENRRRRRSRNQEQEQEYATVTVPPLPAAPDVPRAPQPSHKYPPAIGGQPYPYPVSPRGTGRPPSQMGREERCTLATPADQTENHLSVDRTRQTLDESSMPRPQRIITDPTLGSQRRPSAAEQPVQRGARRTSTSSSTDRPKPLADVRSPLQRLEQTLDSISKEDKRARVEAAERAARDRAAAVAKGVAAPPAEKSPQQVRFRERRPSVAAADAPTTPITPAQPAQPVRHLTGQKGPLSQNPPDEGPRQSTAEGPSPRAAPESRIPVPVPAQSSGIPLRNLSFRERAVRTDVKVPNALEAPVSNDGTPTVAPNGPTPTRSGSNKLRKNPPEAPVQNPQVAGGQVTPVTSRAYGAPPQYQPEPTPRGPPPDLEGALDDDFADEFMAYPPSGKLTKSPSQRKADQILGRVPTQKAAAHQPQQAAVFRSLTSPAVAAKPVEYPPAAATQPPVPDSHRDLQDPADPKGQRQHMSDFIYHGRDKFQPGQGIFKPAPYLDEWKKATVGTLSGGLLDLEGAAPTAEAAKNTGWWEAPQSRRRSNSLSSRPKKAEAFEGEYDETNGTRTPHPQAFHPSIGDVQSGDLYQPLSTGDSGGGGGGPPFEPQHLLPRRARARAKRWDGLRPFSPSPSANDSQNSLGCFSLCSNDAAFARQPLSYSSPTRFKPPLHLKCGPLLRFCGIRHERVPNRTTRSGAAVDKEIWRGSIMIVTTDADSSYDIAPILRLFVQPIELLPPPPREIHGDEPLAPEYVDPIAGHPKLGRKGETLYVRPVDHLQEAKDVSGNETDDGLFEKTKSFPEVPLPEGVLDPPGSFAARRKRAEVDGEKAGKYKDIRGFRLHVERGYTFWRFNIEVELREKQQRIAYRINRGPSTGFWVPARGQSMNIMFHSCNGFSLSVETDQFSGPDPMWRDVLNSHQSQPFHVMIGGGDQIYNDRCMQDARLFGEWLMIKNPLHKHNSPLTPDMQDELETFYLERYAMWFSQGLFGMASAQIPMVNMYDDHDIIDGFGSYPHHFMNSPVFSGLGNIAFKYYMLFQHQSVAGETEKSEPSWVLGVRPGPYINELSRSLFMFLGGKVALLAVDARTERTREEVVREDTWKKIIDRCYGEIEKGKVEHLLVVLGVPIAYPRLVWLENILTSRVMDPVKALAKLGMFGGLLNRFDGGVEVLDDLDDHWTARNHKHERSIVIEDLQDLAADKSIRITILSGDVHLAAVGQFYANPKLGLAKHKDFRYIPNVISSAIVNTPPPDLLADVLNKRNKVHHFDRETDEDMIPLFAHGVDGKPRNNKHLLPHRNWCAIREYVPGHTPPPTPSHSAYDLTPPGSATSAGAGAGELGRRGSSLFRRLSLGSRRSKTISSPDGVRTKDRSRPPLSGGLLRSLSRRAGGGAAAAAAAAASADEVGGGRPGFLTRTLSGSSVSGRLGGLFRRRSGTGRRGAAMPDDGGINGVWGPESDEEMAPQQYYQDRDQRQYQPQPQPQQYHPYEQHGYSRGGGGVGLRGGLGPDEYAHHGTNNNNNNNNSEYDQGDESFFSVVKPPRQASHTPGPPVPPKDNINNTNVMATGAVSSYHQQQAEHHHQHHQPPLQHEQQQQHDHQEKKNKQAEEDELFTPKPFHRTPTGLSDRKKNNRDLAEYEVNLMGALEVTLNVEISPRDPGGSTVPYRLVVPRLWYEYEGEHVEEKEKIGGEGGGVGMGEEGMEMGDGEGKKVTGIKRLLSLRKGA</sequence>
<feature type="compositionally biased region" description="Gly residues" evidence="1">
    <location>
        <begin position="1774"/>
        <end position="1783"/>
    </location>
</feature>